<dbReference type="GO" id="GO:0004674">
    <property type="term" value="F:protein serine/threonine kinase activity"/>
    <property type="evidence" value="ECO:0007669"/>
    <property type="project" value="UniProtKB-KW"/>
</dbReference>
<accession>A0A2W2DNB2</accession>
<dbReference type="Proteomes" id="UP000248924">
    <property type="component" value="Unassembled WGS sequence"/>
</dbReference>
<dbReference type="Pfam" id="PF00069">
    <property type="entry name" value="Pkinase"/>
    <property type="match status" value="1"/>
</dbReference>
<dbReference type="InterPro" id="IPR000719">
    <property type="entry name" value="Prot_kinase_dom"/>
</dbReference>
<dbReference type="GO" id="GO:0005524">
    <property type="term" value="F:ATP binding"/>
    <property type="evidence" value="ECO:0007669"/>
    <property type="project" value="UniProtKB-UniRule"/>
</dbReference>
<dbReference type="EC" id="2.7.11.1" evidence="1"/>
<evidence type="ECO:0000256" key="2">
    <source>
        <dbReference type="ARBA" id="ARBA00022527"/>
    </source>
</evidence>
<keyword evidence="5 10" id="KW-0418">Kinase</keyword>
<proteinExistence type="predicted"/>
<evidence type="ECO:0000259" key="9">
    <source>
        <dbReference type="PROSITE" id="PS50011"/>
    </source>
</evidence>
<evidence type="ECO:0000256" key="4">
    <source>
        <dbReference type="ARBA" id="ARBA00022741"/>
    </source>
</evidence>
<evidence type="ECO:0000313" key="10">
    <source>
        <dbReference type="EMBL" id="PZG12133.1"/>
    </source>
</evidence>
<reference evidence="10 11" key="1">
    <citation type="submission" date="2018-01" db="EMBL/GenBank/DDBJ databases">
        <title>Draft genome sequence of Jishengella sp. NA12.</title>
        <authorList>
            <person name="Sahin N."/>
            <person name="Ay H."/>
            <person name="Saygin H."/>
        </authorList>
    </citation>
    <scope>NUCLEOTIDE SEQUENCE [LARGE SCALE GENOMIC DNA]</scope>
    <source>
        <strain evidence="10 11">NA12</strain>
    </source>
</reference>
<evidence type="ECO:0000256" key="7">
    <source>
        <dbReference type="PROSITE-ProRule" id="PRU10141"/>
    </source>
</evidence>
<evidence type="ECO:0000256" key="6">
    <source>
        <dbReference type="ARBA" id="ARBA00022840"/>
    </source>
</evidence>
<dbReference type="InterPro" id="IPR011990">
    <property type="entry name" value="TPR-like_helical_dom_sf"/>
</dbReference>
<keyword evidence="4 7" id="KW-0547">Nucleotide-binding</keyword>
<dbReference type="InterPro" id="IPR017441">
    <property type="entry name" value="Protein_kinase_ATP_BS"/>
</dbReference>
<dbReference type="InterPro" id="IPR011009">
    <property type="entry name" value="Kinase-like_dom_sf"/>
</dbReference>
<comment type="caution">
    <text evidence="10">The sequence shown here is derived from an EMBL/GenBank/DDBJ whole genome shotgun (WGS) entry which is preliminary data.</text>
</comment>
<organism evidence="10 11">
    <name type="scientific">Micromonospora craterilacus</name>
    <dbReference type="NCBI Taxonomy" id="1655439"/>
    <lineage>
        <taxon>Bacteria</taxon>
        <taxon>Bacillati</taxon>
        <taxon>Actinomycetota</taxon>
        <taxon>Actinomycetes</taxon>
        <taxon>Micromonosporales</taxon>
        <taxon>Micromonosporaceae</taxon>
        <taxon>Micromonospora</taxon>
    </lineage>
</organism>
<keyword evidence="11" id="KW-1185">Reference proteome</keyword>
<dbReference type="Gene3D" id="1.25.40.10">
    <property type="entry name" value="Tetratricopeptide repeat domain"/>
    <property type="match status" value="1"/>
</dbReference>
<evidence type="ECO:0000256" key="5">
    <source>
        <dbReference type="ARBA" id="ARBA00022777"/>
    </source>
</evidence>
<name>A0A2W2DNB2_9ACTN</name>
<evidence type="ECO:0000256" key="1">
    <source>
        <dbReference type="ARBA" id="ARBA00012513"/>
    </source>
</evidence>
<dbReference type="EMBL" id="POTY01000218">
    <property type="protein sequence ID" value="PZG12133.1"/>
    <property type="molecule type" value="Genomic_DNA"/>
</dbReference>
<keyword evidence="6 7" id="KW-0067">ATP-binding</keyword>
<sequence length="495" mass="54487">MKPGDVLNHRYELVERLGSGGMAEVWKASDRQEPRLVAVKMLRSDQFLTSYADDDARHADLLMAHRRFRREANLLKQLRHPGIPRLFDIGKHGDDPCFVMEYVDGGSLHQFLETNNPSISTIASIVVQVADALNAVHALPVVHRDLKPHNILIAADGTVKLIDFGVAKILSPGATQYTRQGSTVGSRGYQAPEQILEEQVTPATDLYALGCIVYKMLTGRPPFEGEGLAKKHLHETPAPPTVYNSRIPADIEHLTLRMLGKRPEDRPESASAVLELFTQYLPNPGDPVPSPRINPDPTAYFRNVRTSDTSQTAMPAAKQPSHPRAEGRQWLSKREVAASLARLGTDPVKLQEASTELCDLLAAAQRQWGVREQVVSAVRQQASDALRLAGDFGRAGALYQDTIDIAVAEFGEDHPDVWEGRLGLSECRIPFGELQPAIGLLTEMTELVRTLPEPPASHLAERAIAVAQSLREAGHTEAQTFIDALVDWRSASYSD</sequence>
<keyword evidence="2 10" id="KW-0723">Serine/threonine-protein kinase</keyword>
<dbReference type="CDD" id="cd14014">
    <property type="entry name" value="STKc_PknB_like"/>
    <property type="match status" value="1"/>
</dbReference>
<gene>
    <name evidence="10" type="ORF">C1I95_26465</name>
</gene>
<dbReference type="PROSITE" id="PS00108">
    <property type="entry name" value="PROTEIN_KINASE_ST"/>
    <property type="match status" value="1"/>
</dbReference>
<protein>
    <recommendedName>
        <fullName evidence="1">non-specific serine/threonine protein kinase</fullName>
        <ecNumber evidence="1">2.7.11.1</ecNumber>
    </recommendedName>
</protein>
<dbReference type="Gene3D" id="3.30.200.20">
    <property type="entry name" value="Phosphorylase Kinase, domain 1"/>
    <property type="match status" value="1"/>
</dbReference>
<dbReference type="SUPFAM" id="SSF56112">
    <property type="entry name" value="Protein kinase-like (PK-like)"/>
    <property type="match status" value="1"/>
</dbReference>
<feature type="domain" description="Protein kinase" evidence="9">
    <location>
        <begin position="11"/>
        <end position="281"/>
    </location>
</feature>
<dbReference type="OrthoDB" id="9762169at2"/>
<evidence type="ECO:0000256" key="3">
    <source>
        <dbReference type="ARBA" id="ARBA00022679"/>
    </source>
</evidence>
<evidence type="ECO:0000256" key="8">
    <source>
        <dbReference type="SAM" id="MobiDB-lite"/>
    </source>
</evidence>
<dbReference type="InterPro" id="IPR008271">
    <property type="entry name" value="Ser/Thr_kinase_AS"/>
</dbReference>
<feature type="region of interest" description="Disordered" evidence="8">
    <location>
        <begin position="308"/>
        <end position="329"/>
    </location>
</feature>
<dbReference type="PANTHER" id="PTHR43289:SF6">
    <property type="entry name" value="SERINE_THREONINE-PROTEIN KINASE NEKL-3"/>
    <property type="match status" value="1"/>
</dbReference>
<dbReference type="PANTHER" id="PTHR43289">
    <property type="entry name" value="MITOGEN-ACTIVATED PROTEIN KINASE KINASE KINASE 20-RELATED"/>
    <property type="match status" value="1"/>
</dbReference>
<dbReference type="AlphaFoldDB" id="A0A2W2DNB2"/>
<dbReference type="SMART" id="SM00220">
    <property type="entry name" value="S_TKc"/>
    <property type="match status" value="1"/>
</dbReference>
<dbReference type="Gene3D" id="1.10.510.10">
    <property type="entry name" value="Transferase(Phosphotransferase) domain 1"/>
    <property type="match status" value="1"/>
</dbReference>
<feature type="binding site" evidence="7">
    <location>
        <position position="40"/>
    </location>
    <ligand>
        <name>ATP</name>
        <dbReference type="ChEBI" id="CHEBI:30616"/>
    </ligand>
</feature>
<dbReference type="PROSITE" id="PS00107">
    <property type="entry name" value="PROTEIN_KINASE_ATP"/>
    <property type="match status" value="1"/>
</dbReference>
<keyword evidence="3" id="KW-0808">Transferase</keyword>
<dbReference type="PROSITE" id="PS50011">
    <property type="entry name" value="PROTEIN_KINASE_DOM"/>
    <property type="match status" value="1"/>
</dbReference>
<evidence type="ECO:0000313" key="11">
    <source>
        <dbReference type="Proteomes" id="UP000248924"/>
    </source>
</evidence>
<dbReference type="RefSeq" id="WP_111217758.1">
    <property type="nucleotide sequence ID" value="NZ_POTY01000218.1"/>
</dbReference>